<keyword evidence="9" id="KW-0961">Cell wall biogenesis/degradation</keyword>
<evidence type="ECO:0000256" key="7">
    <source>
        <dbReference type="ARBA" id="ARBA00022989"/>
    </source>
</evidence>
<dbReference type="GO" id="GO:0009252">
    <property type="term" value="P:peptidoglycan biosynthetic process"/>
    <property type="evidence" value="ECO:0007669"/>
    <property type="project" value="UniProtKB-KW"/>
</dbReference>
<evidence type="ECO:0000256" key="6">
    <source>
        <dbReference type="ARBA" id="ARBA00022984"/>
    </source>
</evidence>
<evidence type="ECO:0000259" key="11">
    <source>
        <dbReference type="Pfam" id="PF03717"/>
    </source>
</evidence>
<dbReference type="SUPFAM" id="SSF56601">
    <property type="entry name" value="beta-lactamase/transpeptidase-like"/>
    <property type="match status" value="1"/>
</dbReference>
<dbReference type="GO" id="GO:0005886">
    <property type="term" value="C:plasma membrane"/>
    <property type="evidence" value="ECO:0007669"/>
    <property type="project" value="UniProtKB-SubCell"/>
</dbReference>
<evidence type="ECO:0000313" key="13">
    <source>
        <dbReference type="Proteomes" id="UP000051048"/>
    </source>
</evidence>
<evidence type="ECO:0000256" key="8">
    <source>
        <dbReference type="ARBA" id="ARBA00023136"/>
    </source>
</evidence>
<proteinExistence type="inferred from homology"/>
<comment type="caution">
    <text evidence="12">The sequence shown here is derived from an EMBL/GenBank/DDBJ whole genome shotgun (WGS) entry which is preliminary data.</text>
</comment>
<dbReference type="Gene3D" id="1.10.10.1230">
    <property type="entry name" value="Penicillin-binding protein, N-terminal non-catalytic domain, head sub-domain"/>
    <property type="match status" value="1"/>
</dbReference>
<dbReference type="InterPro" id="IPR050515">
    <property type="entry name" value="Beta-lactam/transpept"/>
</dbReference>
<dbReference type="PATRIC" id="fig|1423740.3.peg.653"/>
<accession>A0A0R1U2Y3</accession>
<dbReference type="InterPro" id="IPR001460">
    <property type="entry name" value="PCN-bd_Tpept"/>
</dbReference>
<dbReference type="InterPro" id="IPR005311">
    <property type="entry name" value="PBP_dimer"/>
</dbReference>
<evidence type="ECO:0000259" key="10">
    <source>
        <dbReference type="Pfam" id="PF00905"/>
    </source>
</evidence>
<keyword evidence="8" id="KW-0472">Membrane</keyword>
<feature type="domain" description="Penicillin-binding protein transpeptidase" evidence="10">
    <location>
        <begin position="319"/>
        <end position="647"/>
    </location>
</feature>
<evidence type="ECO:0000256" key="1">
    <source>
        <dbReference type="ARBA" id="ARBA00004162"/>
    </source>
</evidence>
<dbReference type="GO" id="GO:0008658">
    <property type="term" value="F:penicillin binding"/>
    <property type="evidence" value="ECO:0007669"/>
    <property type="project" value="InterPro"/>
</dbReference>
<dbReference type="Gene3D" id="3.40.710.10">
    <property type="entry name" value="DD-peptidase/beta-lactamase superfamily"/>
    <property type="match status" value="1"/>
</dbReference>
<keyword evidence="3" id="KW-1003">Cell membrane</keyword>
<evidence type="ECO:0000256" key="2">
    <source>
        <dbReference type="ARBA" id="ARBA00007171"/>
    </source>
</evidence>
<dbReference type="Gene3D" id="3.90.1310.10">
    <property type="entry name" value="Penicillin-binding protein 2a (Domain 2)"/>
    <property type="match status" value="1"/>
</dbReference>
<dbReference type="EMBL" id="AZFH01000001">
    <property type="protein sequence ID" value="KRL85237.1"/>
    <property type="molecule type" value="Genomic_DNA"/>
</dbReference>
<dbReference type="InterPro" id="IPR012338">
    <property type="entry name" value="Beta-lactam/transpept-like"/>
</dbReference>
<keyword evidence="7" id="KW-1133">Transmembrane helix</keyword>
<keyword evidence="5" id="KW-0133">Cell shape</keyword>
<dbReference type="PANTHER" id="PTHR30627:SF2">
    <property type="entry name" value="PEPTIDOGLYCAN D,D-TRANSPEPTIDASE MRDA"/>
    <property type="match status" value="1"/>
</dbReference>
<sequence length="660" mass="71431">MFLIVFLLFAALIGQLAYLQILHGAMFENEVTSATTETETQNVQRGQIYDATGRVLVSNKSSRAIVYTKPTHVTSEQLYAIATDLTKYITVDTDDLSESYKVDYYLVKHEKQVNKHIPRADSLKASDLYRAQSKYIREANLVDDLSPKQREVALLYGKMNGAYSLSSVYLKTSGVTSKEMALVGEHQSEMAGISVGTSWKRNYPNGKAVQSVIGTVTSEKSGLPDNSLNQLLAQGYARNDSVGSTYIESKYENVLKGTKKTIMAETRNGELLKKTTQYGGKKGDDIVLTINSKFQKEVQDIVETQVKNNLGGNPYMNGGYAVVMNPYNGNILALAGATHNIKKGTVTEDALGTINKSFVMGSVVKGAMVMGGLTSGVITPNNSSLVDSPIKIAGTPAKSSWFNKSGSATMPLTASQALAVSSNVYMMKLAMLEAGFDYQPGTALTMSPKIFQKLRQNFKQFGLGIKTGIDIPGETSGYEGPGGKANIGKALDMSFGNYDAYTTIQLAQYVAMIANGGYRIQPHILQAIRESSKSGKLGRTVYQHGPNVLGSYTASKDEWDVVKSGLYQVVHSSLTYRTGGALADIKPEVSAKTGTAQTFYGQNETTTLSAVSYAPSENPQVVVVVAYPGISAESSGINTTTVKQIYEAYWKDVQDTKNLD</sequence>
<gene>
    <name evidence="12" type="ORF">FC36_GL000607</name>
</gene>
<dbReference type="GO" id="GO:0008360">
    <property type="term" value="P:regulation of cell shape"/>
    <property type="evidence" value="ECO:0007669"/>
    <property type="project" value="UniProtKB-KW"/>
</dbReference>
<protein>
    <submittedName>
        <fullName evidence="12">Penicillin-binding protein</fullName>
    </submittedName>
</protein>
<evidence type="ECO:0000256" key="5">
    <source>
        <dbReference type="ARBA" id="ARBA00022960"/>
    </source>
</evidence>
<dbReference type="InterPro" id="IPR036138">
    <property type="entry name" value="PBP_dimer_sf"/>
</dbReference>
<dbReference type="Pfam" id="PF00905">
    <property type="entry name" value="Transpeptidase"/>
    <property type="match status" value="1"/>
</dbReference>
<dbReference type="GO" id="GO:0071555">
    <property type="term" value="P:cell wall organization"/>
    <property type="evidence" value="ECO:0007669"/>
    <property type="project" value="UniProtKB-KW"/>
</dbReference>
<dbReference type="Proteomes" id="UP000051048">
    <property type="component" value="Unassembled WGS sequence"/>
</dbReference>
<dbReference type="SUPFAM" id="SSF56519">
    <property type="entry name" value="Penicillin binding protein dimerisation domain"/>
    <property type="match status" value="1"/>
</dbReference>
<evidence type="ECO:0000256" key="3">
    <source>
        <dbReference type="ARBA" id="ARBA00022475"/>
    </source>
</evidence>
<comment type="subcellular location">
    <subcellularLocation>
        <location evidence="1">Cell membrane</location>
        <topology evidence="1">Single-pass membrane protein</topology>
    </subcellularLocation>
</comment>
<comment type="similarity">
    <text evidence="2">Belongs to the transpeptidase family.</text>
</comment>
<dbReference type="AlphaFoldDB" id="A0A0R1U2Y3"/>
<keyword evidence="6" id="KW-0573">Peptidoglycan synthesis</keyword>
<dbReference type="Pfam" id="PF03717">
    <property type="entry name" value="PBP_dimer"/>
    <property type="match status" value="1"/>
</dbReference>
<dbReference type="STRING" id="1423740.FC36_GL000607"/>
<reference evidence="12 13" key="1">
    <citation type="journal article" date="2015" name="Genome Announc.">
        <title>Expanding the biotechnology potential of lactobacilli through comparative genomics of 213 strains and associated genera.</title>
        <authorList>
            <person name="Sun Z."/>
            <person name="Harris H.M."/>
            <person name="McCann A."/>
            <person name="Guo C."/>
            <person name="Argimon S."/>
            <person name="Zhang W."/>
            <person name="Yang X."/>
            <person name="Jeffery I.B."/>
            <person name="Cooney J.C."/>
            <person name="Kagawa T.F."/>
            <person name="Liu W."/>
            <person name="Song Y."/>
            <person name="Salvetti E."/>
            <person name="Wrobel A."/>
            <person name="Rasinkangas P."/>
            <person name="Parkhill J."/>
            <person name="Rea M.C."/>
            <person name="O'Sullivan O."/>
            <person name="Ritari J."/>
            <person name="Douillard F.P."/>
            <person name="Paul Ross R."/>
            <person name="Yang R."/>
            <person name="Briner A.E."/>
            <person name="Felis G.E."/>
            <person name="de Vos W.M."/>
            <person name="Barrangou R."/>
            <person name="Klaenhammer T.R."/>
            <person name="Caufield P.W."/>
            <person name="Cui Y."/>
            <person name="Zhang H."/>
            <person name="O'Toole P.W."/>
        </authorList>
    </citation>
    <scope>NUCLEOTIDE SEQUENCE [LARGE SCALE GENOMIC DNA]</scope>
    <source>
        <strain evidence="12 13">DSM 15833</strain>
    </source>
</reference>
<dbReference type="PANTHER" id="PTHR30627">
    <property type="entry name" value="PEPTIDOGLYCAN D,D-TRANSPEPTIDASE"/>
    <property type="match status" value="1"/>
</dbReference>
<name>A0A0R1U2Y3_9LACO</name>
<evidence type="ECO:0000313" key="12">
    <source>
        <dbReference type="EMBL" id="KRL85237.1"/>
    </source>
</evidence>
<keyword evidence="4" id="KW-0812">Transmembrane</keyword>
<evidence type="ECO:0000256" key="4">
    <source>
        <dbReference type="ARBA" id="ARBA00022692"/>
    </source>
</evidence>
<dbReference type="GO" id="GO:0071972">
    <property type="term" value="F:peptidoglycan L,D-transpeptidase activity"/>
    <property type="evidence" value="ECO:0007669"/>
    <property type="project" value="TreeGrafter"/>
</dbReference>
<evidence type="ECO:0000256" key="9">
    <source>
        <dbReference type="ARBA" id="ARBA00023316"/>
    </source>
</evidence>
<organism evidence="12 13">
    <name type="scientific">Ligilactobacillus equi DSM 15833 = JCM 10991</name>
    <dbReference type="NCBI Taxonomy" id="1423740"/>
    <lineage>
        <taxon>Bacteria</taxon>
        <taxon>Bacillati</taxon>
        <taxon>Bacillota</taxon>
        <taxon>Bacilli</taxon>
        <taxon>Lactobacillales</taxon>
        <taxon>Lactobacillaceae</taxon>
        <taxon>Ligilactobacillus</taxon>
    </lineage>
</organism>
<feature type="domain" description="Penicillin-binding protein dimerisation" evidence="11">
    <location>
        <begin position="41"/>
        <end position="272"/>
    </location>
</feature>